<keyword evidence="3 8" id="KW-0808">Transferase</keyword>
<dbReference type="NCBIfam" id="TIGR00589">
    <property type="entry name" value="ogt"/>
    <property type="match status" value="1"/>
</dbReference>
<dbReference type="Gene3D" id="1.10.10.10">
    <property type="entry name" value="Winged helix-like DNA-binding domain superfamily/Winged helix DNA-binding domain"/>
    <property type="match status" value="1"/>
</dbReference>
<comment type="catalytic activity">
    <reaction evidence="6">
        <text>a 6-O-methyl-2'-deoxyguanosine in DNA + L-cysteinyl-[protein] = S-methyl-L-cysteinyl-[protein] + a 2'-deoxyguanosine in DNA</text>
        <dbReference type="Rhea" id="RHEA:24000"/>
        <dbReference type="Rhea" id="RHEA-COMP:10131"/>
        <dbReference type="Rhea" id="RHEA-COMP:10132"/>
        <dbReference type="Rhea" id="RHEA-COMP:11367"/>
        <dbReference type="Rhea" id="RHEA-COMP:11368"/>
        <dbReference type="ChEBI" id="CHEBI:29950"/>
        <dbReference type="ChEBI" id="CHEBI:82612"/>
        <dbReference type="ChEBI" id="CHEBI:85445"/>
        <dbReference type="ChEBI" id="CHEBI:85448"/>
        <dbReference type="EC" id="2.1.1.63"/>
    </reaction>
</comment>
<dbReference type="CDD" id="cd06445">
    <property type="entry name" value="ATase"/>
    <property type="match status" value="1"/>
</dbReference>
<dbReference type="Gene3D" id="3.30.160.70">
    <property type="entry name" value="Methylated DNA-protein cysteine methyltransferase domain"/>
    <property type="match status" value="1"/>
</dbReference>
<evidence type="ECO:0000259" key="7">
    <source>
        <dbReference type="Pfam" id="PF01035"/>
    </source>
</evidence>
<dbReference type="SUPFAM" id="SSF53155">
    <property type="entry name" value="Methylated DNA-protein cysteine methyltransferase domain"/>
    <property type="match status" value="1"/>
</dbReference>
<dbReference type="PANTHER" id="PTHR10815:SF14">
    <property type="entry name" value="BIFUNCTIONAL TRANSCRIPTIONAL ACTIVATOR_DNA REPAIR ENZYME ADA"/>
    <property type="match status" value="1"/>
</dbReference>
<keyword evidence="5" id="KW-0234">DNA repair</keyword>
<evidence type="ECO:0000256" key="5">
    <source>
        <dbReference type="ARBA" id="ARBA00023204"/>
    </source>
</evidence>
<sequence>MMTARHASTFNYNFRVPGSKIEGTIYFAFGRTTCDMVLVGKSNQGICAILLGDNEELLSEQLAAAFPHTEFDSDQRGLSREVAQITAFIEGGVAEDVIDLDIGGTLFQQEVWRELCGIPTGQTRSYGEVARHLGIPGAARAVAGACAENLLAVAIPCHRVVGLNGLDSGYRWGVERKQALLVKEVYEQ</sequence>
<dbReference type="GO" id="GO:0003908">
    <property type="term" value="F:methylated-DNA-[protein]-cysteine S-methyltransferase activity"/>
    <property type="evidence" value="ECO:0007669"/>
    <property type="project" value="UniProtKB-EC"/>
</dbReference>
<dbReference type="RefSeq" id="WP_408164290.1">
    <property type="nucleotide sequence ID" value="NZ_JAQQDB010000073.1"/>
</dbReference>
<dbReference type="InterPro" id="IPR014048">
    <property type="entry name" value="MethylDNA_cys_MeTrfase_DNA-bd"/>
</dbReference>
<evidence type="ECO:0000313" key="8">
    <source>
        <dbReference type="EMBL" id="MFM0523125.1"/>
    </source>
</evidence>
<dbReference type="Pfam" id="PF01035">
    <property type="entry name" value="DNA_binding_1"/>
    <property type="match status" value="1"/>
</dbReference>
<evidence type="ECO:0000256" key="2">
    <source>
        <dbReference type="ARBA" id="ARBA00022603"/>
    </source>
</evidence>
<evidence type="ECO:0000256" key="4">
    <source>
        <dbReference type="ARBA" id="ARBA00022763"/>
    </source>
</evidence>
<keyword evidence="9" id="KW-1185">Reference proteome</keyword>
<dbReference type="GO" id="GO:0032259">
    <property type="term" value="P:methylation"/>
    <property type="evidence" value="ECO:0007669"/>
    <property type="project" value="UniProtKB-KW"/>
</dbReference>
<name>A0ABW9D084_9BURK</name>
<dbReference type="PANTHER" id="PTHR10815">
    <property type="entry name" value="METHYLATED-DNA--PROTEIN-CYSTEINE METHYLTRANSFERASE"/>
    <property type="match status" value="1"/>
</dbReference>
<proteinExistence type="predicted"/>
<dbReference type="EC" id="2.1.1.63" evidence="8"/>
<dbReference type="InterPro" id="IPR036217">
    <property type="entry name" value="MethylDNA_cys_MeTrfase_DNAb"/>
</dbReference>
<keyword evidence="4" id="KW-0227">DNA damage</keyword>
<feature type="domain" description="Methylated-DNA-[protein]-cysteine S-methyltransferase DNA binding" evidence="7">
    <location>
        <begin position="107"/>
        <end position="184"/>
    </location>
</feature>
<organism evidence="8 9">
    <name type="scientific">Caballeronia jiangsuensis</name>
    <dbReference type="NCBI Taxonomy" id="1458357"/>
    <lineage>
        <taxon>Bacteria</taxon>
        <taxon>Pseudomonadati</taxon>
        <taxon>Pseudomonadota</taxon>
        <taxon>Betaproteobacteria</taxon>
        <taxon>Burkholderiales</taxon>
        <taxon>Burkholderiaceae</taxon>
        <taxon>Caballeronia</taxon>
    </lineage>
</organism>
<protein>
    <submittedName>
        <fullName evidence="8">Methylated-DNA--[protein]-cysteine S-methyltransferase</fullName>
        <ecNumber evidence="8">2.1.1.63</ecNumber>
    </submittedName>
</protein>
<keyword evidence="2 8" id="KW-0489">Methyltransferase</keyword>
<dbReference type="EMBL" id="JAQQDB010000073">
    <property type="protein sequence ID" value="MFM0523125.1"/>
    <property type="molecule type" value="Genomic_DNA"/>
</dbReference>
<gene>
    <name evidence="8" type="ORF">PQR08_37505</name>
</gene>
<evidence type="ECO:0000256" key="1">
    <source>
        <dbReference type="ARBA" id="ARBA00001286"/>
    </source>
</evidence>
<dbReference type="Proteomes" id="UP001629462">
    <property type="component" value="Unassembled WGS sequence"/>
</dbReference>
<dbReference type="InterPro" id="IPR036388">
    <property type="entry name" value="WH-like_DNA-bd_sf"/>
</dbReference>
<evidence type="ECO:0000313" key="9">
    <source>
        <dbReference type="Proteomes" id="UP001629462"/>
    </source>
</evidence>
<comment type="catalytic activity">
    <reaction evidence="1">
        <text>a 4-O-methyl-thymidine in DNA + L-cysteinyl-[protein] = a thymidine in DNA + S-methyl-L-cysteinyl-[protein]</text>
        <dbReference type="Rhea" id="RHEA:53428"/>
        <dbReference type="Rhea" id="RHEA-COMP:10131"/>
        <dbReference type="Rhea" id="RHEA-COMP:10132"/>
        <dbReference type="Rhea" id="RHEA-COMP:13555"/>
        <dbReference type="Rhea" id="RHEA-COMP:13556"/>
        <dbReference type="ChEBI" id="CHEBI:29950"/>
        <dbReference type="ChEBI" id="CHEBI:82612"/>
        <dbReference type="ChEBI" id="CHEBI:137386"/>
        <dbReference type="ChEBI" id="CHEBI:137387"/>
        <dbReference type="EC" id="2.1.1.63"/>
    </reaction>
</comment>
<reference evidence="8 9" key="1">
    <citation type="journal article" date="2024" name="Chem. Sci.">
        <title>Discovery of megapolipeptins by genome mining of a Burkholderiales bacteria collection.</title>
        <authorList>
            <person name="Paulo B.S."/>
            <person name="Recchia M.J.J."/>
            <person name="Lee S."/>
            <person name="Fergusson C.H."/>
            <person name="Romanowski S.B."/>
            <person name="Hernandez A."/>
            <person name="Krull N."/>
            <person name="Liu D.Y."/>
            <person name="Cavanagh H."/>
            <person name="Bos A."/>
            <person name="Gray C.A."/>
            <person name="Murphy B.T."/>
            <person name="Linington R.G."/>
            <person name="Eustaquio A.S."/>
        </authorList>
    </citation>
    <scope>NUCLEOTIDE SEQUENCE [LARGE SCALE GENOMIC DNA]</scope>
    <source>
        <strain evidence="8 9">RL17-374-BIF-D</strain>
    </source>
</reference>
<dbReference type="PROSITE" id="PS00374">
    <property type="entry name" value="MGMT"/>
    <property type="match status" value="1"/>
</dbReference>
<evidence type="ECO:0000256" key="3">
    <source>
        <dbReference type="ARBA" id="ARBA00022679"/>
    </source>
</evidence>
<evidence type="ECO:0000256" key="6">
    <source>
        <dbReference type="ARBA" id="ARBA00049348"/>
    </source>
</evidence>
<comment type="caution">
    <text evidence="8">The sequence shown here is derived from an EMBL/GenBank/DDBJ whole genome shotgun (WGS) entry which is preliminary data.</text>
</comment>
<dbReference type="InterPro" id="IPR001497">
    <property type="entry name" value="MethylDNA_cys_MeTrfase_AS"/>
</dbReference>
<accession>A0ABW9D084</accession>
<dbReference type="InterPro" id="IPR036631">
    <property type="entry name" value="MGMT_N_sf"/>
</dbReference>
<dbReference type="SUPFAM" id="SSF46767">
    <property type="entry name" value="Methylated DNA-protein cysteine methyltransferase, C-terminal domain"/>
    <property type="match status" value="1"/>
</dbReference>